<dbReference type="AlphaFoldDB" id="A0A6A6GR79"/>
<keyword evidence="2" id="KW-1185">Reference proteome</keyword>
<reference evidence="2" key="1">
    <citation type="journal article" date="2020" name="Stud. Mycol.">
        <title>101 Dothideomycetes genomes: A test case for predicting lifestyles and emergence of pathogens.</title>
        <authorList>
            <person name="Haridas S."/>
            <person name="Albert R."/>
            <person name="Binder M."/>
            <person name="Bloem J."/>
            <person name="LaButti K."/>
            <person name="Salamov A."/>
            <person name="Andreopoulos B."/>
            <person name="Baker S."/>
            <person name="Barry K."/>
            <person name="Bills G."/>
            <person name="Bluhm B."/>
            <person name="Cannon C."/>
            <person name="Castanera R."/>
            <person name="Culley D."/>
            <person name="Daum C."/>
            <person name="Ezra D."/>
            <person name="Gonzalez J."/>
            <person name="Henrissat B."/>
            <person name="Kuo A."/>
            <person name="Liang C."/>
            <person name="Lipzen A."/>
            <person name="Lutzoni F."/>
            <person name="Magnuson J."/>
            <person name="Mondo S."/>
            <person name="Nolan M."/>
            <person name="Ohm R."/>
            <person name="Pangilinan J."/>
            <person name="Park H.-J."/>
            <person name="Ramirez L."/>
            <person name="Alfaro M."/>
            <person name="Sun H."/>
            <person name="Tritt A."/>
            <person name="Yoshinaga Y."/>
            <person name="Zwiers L.-H."/>
            <person name="Turgeon B."/>
            <person name="Goodwin S."/>
            <person name="Spatafora J."/>
            <person name="Crous P."/>
            <person name="Grigoriev I."/>
        </authorList>
    </citation>
    <scope>NUCLEOTIDE SEQUENCE [LARGE SCALE GENOMIC DNA]</scope>
    <source>
        <strain evidence="2">CECT 20119</strain>
    </source>
</reference>
<protein>
    <submittedName>
        <fullName evidence="1">Uncharacterized protein</fullName>
    </submittedName>
</protein>
<evidence type="ECO:0000313" key="1">
    <source>
        <dbReference type="EMBL" id="KAF2228264.1"/>
    </source>
</evidence>
<dbReference type="PROSITE" id="PS51257">
    <property type="entry name" value="PROKAR_LIPOPROTEIN"/>
    <property type="match status" value="1"/>
</dbReference>
<organism evidence="1 2">
    <name type="scientific">Elsinoe ampelina</name>
    <dbReference type="NCBI Taxonomy" id="302913"/>
    <lineage>
        <taxon>Eukaryota</taxon>
        <taxon>Fungi</taxon>
        <taxon>Dikarya</taxon>
        <taxon>Ascomycota</taxon>
        <taxon>Pezizomycotina</taxon>
        <taxon>Dothideomycetes</taxon>
        <taxon>Dothideomycetidae</taxon>
        <taxon>Myriangiales</taxon>
        <taxon>Elsinoaceae</taxon>
        <taxon>Elsinoe</taxon>
    </lineage>
</organism>
<dbReference type="Proteomes" id="UP000799538">
    <property type="component" value="Unassembled WGS sequence"/>
</dbReference>
<evidence type="ECO:0000313" key="2">
    <source>
        <dbReference type="Proteomes" id="UP000799538"/>
    </source>
</evidence>
<proteinExistence type="predicted"/>
<name>A0A6A6GR79_9PEZI</name>
<gene>
    <name evidence="1" type="ORF">BDZ85DRAFT_255682</name>
</gene>
<sequence>MIIVRDILQPRVYHSVLSQLLSTLGCASFRTNSSTTSIRGAGGTNCSTITIRQNDSRSIC</sequence>
<accession>A0A6A6GR79</accession>
<dbReference type="EMBL" id="ML992501">
    <property type="protein sequence ID" value="KAF2228264.1"/>
    <property type="molecule type" value="Genomic_DNA"/>
</dbReference>